<evidence type="ECO:0000259" key="8">
    <source>
        <dbReference type="Pfam" id="PF13359"/>
    </source>
</evidence>
<name>A0AAW2Q7X2_9LAMI</name>
<gene>
    <name evidence="9" type="ORF">Sangu_0482900</name>
</gene>
<keyword evidence="7" id="KW-0539">Nucleus</keyword>
<dbReference type="InterPro" id="IPR027806">
    <property type="entry name" value="HARBI1_dom"/>
</dbReference>
<reference evidence="9" key="1">
    <citation type="submission" date="2020-06" db="EMBL/GenBank/DDBJ databases">
        <authorList>
            <person name="Li T."/>
            <person name="Hu X."/>
            <person name="Zhang T."/>
            <person name="Song X."/>
            <person name="Zhang H."/>
            <person name="Dai N."/>
            <person name="Sheng W."/>
            <person name="Hou X."/>
            <person name="Wei L."/>
        </authorList>
    </citation>
    <scope>NUCLEOTIDE SEQUENCE</scope>
    <source>
        <strain evidence="9">G01</strain>
        <tissue evidence="9">Leaf</tissue>
    </source>
</reference>
<dbReference type="GO" id="GO:0005634">
    <property type="term" value="C:nucleus"/>
    <property type="evidence" value="ECO:0007669"/>
    <property type="project" value="UniProtKB-SubCell"/>
</dbReference>
<keyword evidence="5" id="KW-0479">Metal-binding</keyword>
<comment type="subcellular location">
    <subcellularLocation>
        <location evidence="2">Nucleus</location>
    </subcellularLocation>
</comment>
<evidence type="ECO:0000256" key="5">
    <source>
        <dbReference type="ARBA" id="ARBA00022723"/>
    </source>
</evidence>
<proteinExistence type="inferred from homology"/>
<evidence type="ECO:0000313" key="9">
    <source>
        <dbReference type="EMBL" id="KAL0363853.1"/>
    </source>
</evidence>
<dbReference type="PANTHER" id="PTHR22930:SF281">
    <property type="entry name" value="NUCLEASE"/>
    <property type="match status" value="1"/>
</dbReference>
<evidence type="ECO:0000256" key="2">
    <source>
        <dbReference type="ARBA" id="ARBA00004123"/>
    </source>
</evidence>
<comment type="similarity">
    <text evidence="3">Belongs to the HARBI1 family.</text>
</comment>
<dbReference type="InterPro" id="IPR045249">
    <property type="entry name" value="HARBI1-like"/>
</dbReference>
<dbReference type="GO" id="GO:0016787">
    <property type="term" value="F:hydrolase activity"/>
    <property type="evidence" value="ECO:0007669"/>
    <property type="project" value="UniProtKB-KW"/>
</dbReference>
<dbReference type="GO" id="GO:0046872">
    <property type="term" value="F:metal ion binding"/>
    <property type="evidence" value="ECO:0007669"/>
    <property type="project" value="UniProtKB-KW"/>
</dbReference>
<dbReference type="AlphaFoldDB" id="A0AAW2Q7X2"/>
<protein>
    <recommendedName>
        <fullName evidence="8">DDE Tnp4 domain-containing protein</fullName>
    </recommendedName>
</protein>
<evidence type="ECO:0000256" key="4">
    <source>
        <dbReference type="ARBA" id="ARBA00022722"/>
    </source>
</evidence>
<sequence>MTVQTLAGNGSRYLTNVLPHNTTVAVTFSNSYISSEVRIFKIYLWQGCLGALDGTFIDVRVLEHEKGHYRTRKGQVAVNVLGVCNPNIQFILFLSGWEGSAIDNRVLRDAIHRPNGLRVPTGAMDADFFSTAHVNTLDYDGSSQQKRRGNNKDRSGPRWTWTLVEE</sequence>
<evidence type="ECO:0000256" key="6">
    <source>
        <dbReference type="ARBA" id="ARBA00022801"/>
    </source>
</evidence>
<reference evidence="9" key="2">
    <citation type="journal article" date="2024" name="Plant">
        <title>Genomic evolution and insights into agronomic trait innovations of Sesamum species.</title>
        <authorList>
            <person name="Miao H."/>
            <person name="Wang L."/>
            <person name="Qu L."/>
            <person name="Liu H."/>
            <person name="Sun Y."/>
            <person name="Le M."/>
            <person name="Wang Q."/>
            <person name="Wei S."/>
            <person name="Zheng Y."/>
            <person name="Lin W."/>
            <person name="Duan Y."/>
            <person name="Cao H."/>
            <person name="Xiong S."/>
            <person name="Wang X."/>
            <person name="Wei L."/>
            <person name="Li C."/>
            <person name="Ma Q."/>
            <person name="Ju M."/>
            <person name="Zhao R."/>
            <person name="Li G."/>
            <person name="Mu C."/>
            <person name="Tian Q."/>
            <person name="Mei H."/>
            <person name="Zhang T."/>
            <person name="Gao T."/>
            <person name="Zhang H."/>
        </authorList>
    </citation>
    <scope>NUCLEOTIDE SEQUENCE</scope>
    <source>
        <strain evidence="9">G01</strain>
    </source>
</reference>
<evidence type="ECO:0000256" key="1">
    <source>
        <dbReference type="ARBA" id="ARBA00001968"/>
    </source>
</evidence>
<comment type="cofactor">
    <cofactor evidence="1">
        <name>a divalent metal cation</name>
        <dbReference type="ChEBI" id="CHEBI:60240"/>
    </cofactor>
</comment>
<comment type="caution">
    <text evidence="9">The sequence shown here is derived from an EMBL/GenBank/DDBJ whole genome shotgun (WGS) entry which is preliminary data.</text>
</comment>
<evidence type="ECO:0000256" key="3">
    <source>
        <dbReference type="ARBA" id="ARBA00006958"/>
    </source>
</evidence>
<keyword evidence="4" id="KW-0540">Nuclease</keyword>
<dbReference type="Pfam" id="PF13359">
    <property type="entry name" value="DDE_Tnp_4"/>
    <property type="match status" value="1"/>
</dbReference>
<feature type="domain" description="DDE Tnp4" evidence="8">
    <location>
        <begin position="53"/>
        <end position="109"/>
    </location>
</feature>
<accession>A0AAW2Q7X2</accession>
<keyword evidence="6" id="KW-0378">Hydrolase</keyword>
<evidence type="ECO:0000256" key="7">
    <source>
        <dbReference type="ARBA" id="ARBA00023242"/>
    </source>
</evidence>
<dbReference type="EMBL" id="JACGWK010000003">
    <property type="protein sequence ID" value="KAL0363853.1"/>
    <property type="molecule type" value="Genomic_DNA"/>
</dbReference>
<organism evidence="9">
    <name type="scientific">Sesamum angustifolium</name>
    <dbReference type="NCBI Taxonomy" id="2727405"/>
    <lineage>
        <taxon>Eukaryota</taxon>
        <taxon>Viridiplantae</taxon>
        <taxon>Streptophyta</taxon>
        <taxon>Embryophyta</taxon>
        <taxon>Tracheophyta</taxon>
        <taxon>Spermatophyta</taxon>
        <taxon>Magnoliopsida</taxon>
        <taxon>eudicotyledons</taxon>
        <taxon>Gunneridae</taxon>
        <taxon>Pentapetalae</taxon>
        <taxon>asterids</taxon>
        <taxon>lamiids</taxon>
        <taxon>Lamiales</taxon>
        <taxon>Pedaliaceae</taxon>
        <taxon>Sesamum</taxon>
    </lineage>
</organism>
<dbReference type="GO" id="GO:0004518">
    <property type="term" value="F:nuclease activity"/>
    <property type="evidence" value="ECO:0007669"/>
    <property type="project" value="UniProtKB-KW"/>
</dbReference>
<dbReference type="PANTHER" id="PTHR22930">
    <property type="match status" value="1"/>
</dbReference>